<feature type="binding site" evidence="2">
    <location>
        <position position="104"/>
    </location>
    <ligand>
        <name>Mn(2+)</name>
        <dbReference type="ChEBI" id="CHEBI:29035"/>
        <label>2</label>
    </ligand>
</feature>
<feature type="binding site" evidence="2">
    <location>
        <position position="165"/>
    </location>
    <ligand>
        <name>Mn(2+)</name>
        <dbReference type="ChEBI" id="CHEBI:29035"/>
        <label>2</label>
    </ligand>
</feature>
<comment type="cofactor">
    <cofactor evidence="2">
        <name>Mn(2+)</name>
        <dbReference type="ChEBI" id="CHEBI:29035"/>
    </cofactor>
    <text evidence="2">The Mn(2+) ion enhances activity.</text>
</comment>
<dbReference type="PANTHER" id="PTHR11014:SF63">
    <property type="entry name" value="METALLOPEPTIDASE, PUTATIVE (AFU_ORTHOLOGUE AFUA_6G09600)-RELATED"/>
    <property type="match status" value="1"/>
</dbReference>
<gene>
    <name evidence="4" type="ORF">H9889_04255</name>
</gene>
<feature type="binding site" evidence="2">
    <location>
        <position position="106"/>
    </location>
    <ligand>
        <name>Mn(2+)</name>
        <dbReference type="ChEBI" id="CHEBI:29035"/>
        <label>2</label>
    </ligand>
</feature>
<dbReference type="GO" id="GO:0050118">
    <property type="term" value="F:N-acetyldiaminopimelate deacetylase activity"/>
    <property type="evidence" value="ECO:0007669"/>
    <property type="project" value="UniProtKB-ARBA"/>
</dbReference>
<evidence type="ECO:0000313" key="5">
    <source>
        <dbReference type="Proteomes" id="UP000823934"/>
    </source>
</evidence>
<protein>
    <submittedName>
        <fullName evidence="4">Amidohydrolase</fullName>
    </submittedName>
</protein>
<dbReference type="InterPro" id="IPR002933">
    <property type="entry name" value="Peptidase_M20"/>
</dbReference>
<accession>A0A9D1Q6V1</accession>
<evidence type="ECO:0000256" key="1">
    <source>
        <dbReference type="ARBA" id="ARBA00022801"/>
    </source>
</evidence>
<dbReference type="NCBIfam" id="TIGR01891">
    <property type="entry name" value="amidohydrolases"/>
    <property type="match status" value="1"/>
</dbReference>
<evidence type="ECO:0000259" key="3">
    <source>
        <dbReference type="Pfam" id="PF07687"/>
    </source>
</evidence>
<keyword evidence="2" id="KW-0464">Manganese</keyword>
<dbReference type="PANTHER" id="PTHR11014">
    <property type="entry name" value="PEPTIDASE M20 FAMILY MEMBER"/>
    <property type="match status" value="1"/>
</dbReference>
<name>A0A9D1Q6V1_9GAMM</name>
<keyword evidence="2" id="KW-0479">Metal-binding</keyword>
<feature type="binding site" evidence="2">
    <location>
        <position position="365"/>
    </location>
    <ligand>
        <name>Mn(2+)</name>
        <dbReference type="ChEBI" id="CHEBI:29035"/>
        <label>2</label>
    </ligand>
</feature>
<dbReference type="Gene3D" id="3.30.70.360">
    <property type="match status" value="1"/>
</dbReference>
<dbReference type="EMBL" id="DXHP01000092">
    <property type="protein sequence ID" value="HIW06521.1"/>
    <property type="molecule type" value="Genomic_DNA"/>
</dbReference>
<sequence length="395" mass="44045">MSVIQREALRTYEPQLIKYRRYLHQYPELSFEETATRDFITAEMSKLQHATISHPIGNAILVKFITGKPGPKIGLRGDIDALAIEEERDDIDFKSKNPGKMHACGHDAHTAILMMACHYFNDHFDQLTGEVWAIFQHAEELLPGGAQELVATGIFQDLDFIYGHHLWTLLPTGTIDLKDGAVTSNTDIYTAKIFGKGGHSSEPQNCIDPVIIAAQIVSQMQTIVARQLAPLEAGVLSNTYIQGGRKNALNVIPSFAEIGGSVRSTTPEMRKLFQKSITKIIQSTCDNFDATCEIDYKLGYSMTDNNLEKTAFVREIANQFPEATVTANPTYLAGEDFSAFAEIIPATFAFIGVGNAEKDCLYPHHHPKFNMDEDGFLLGLQMFVNVVLNYPRYFK</sequence>
<dbReference type="FunFam" id="3.30.70.360:FF:000001">
    <property type="entry name" value="N-acetyldiaminopimelate deacetylase"/>
    <property type="match status" value="1"/>
</dbReference>
<dbReference type="Pfam" id="PF01546">
    <property type="entry name" value="Peptidase_M20"/>
    <property type="match status" value="1"/>
</dbReference>
<reference evidence="4" key="1">
    <citation type="journal article" date="2021" name="PeerJ">
        <title>Extensive microbial diversity within the chicken gut microbiome revealed by metagenomics and culture.</title>
        <authorList>
            <person name="Gilroy R."/>
            <person name="Ravi A."/>
            <person name="Getino M."/>
            <person name="Pursley I."/>
            <person name="Horton D.L."/>
            <person name="Alikhan N.F."/>
            <person name="Baker D."/>
            <person name="Gharbi K."/>
            <person name="Hall N."/>
            <person name="Watson M."/>
            <person name="Adriaenssens E.M."/>
            <person name="Foster-Nyarko E."/>
            <person name="Jarju S."/>
            <person name="Secka A."/>
            <person name="Antonio M."/>
            <person name="Oren A."/>
            <person name="Chaudhuri R.R."/>
            <person name="La Ragione R."/>
            <person name="Hildebrand F."/>
            <person name="Pallen M.J."/>
        </authorList>
    </citation>
    <scope>NUCLEOTIDE SEQUENCE</scope>
    <source>
        <strain evidence="4">CHK160-9182</strain>
    </source>
</reference>
<dbReference type="Gene3D" id="3.40.630.10">
    <property type="entry name" value="Zn peptidases"/>
    <property type="match status" value="1"/>
</dbReference>
<reference evidence="4" key="2">
    <citation type="submission" date="2021-04" db="EMBL/GenBank/DDBJ databases">
        <authorList>
            <person name="Gilroy R."/>
        </authorList>
    </citation>
    <scope>NUCLEOTIDE SEQUENCE</scope>
    <source>
        <strain evidence="4">CHK160-9182</strain>
    </source>
</reference>
<organism evidence="4 5">
    <name type="scientific">Candidatus Ignatzschineria merdigallinarum</name>
    <dbReference type="NCBI Taxonomy" id="2838621"/>
    <lineage>
        <taxon>Bacteria</taxon>
        <taxon>Pseudomonadati</taxon>
        <taxon>Pseudomonadota</taxon>
        <taxon>Gammaproteobacteria</taxon>
        <taxon>Cardiobacteriales</taxon>
        <taxon>Ignatzschineriaceae</taxon>
        <taxon>Ignatzschineria</taxon>
    </lineage>
</organism>
<dbReference type="InterPro" id="IPR017439">
    <property type="entry name" value="Amidohydrolase"/>
</dbReference>
<comment type="caution">
    <text evidence="4">The sequence shown here is derived from an EMBL/GenBank/DDBJ whole genome shotgun (WGS) entry which is preliminary data.</text>
</comment>
<proteinExistence type="predicted"/>
<dbReference type="SUPFAM" id="SSF53187">
    <property type="entry name" value="Zn-dependent exopeptidases"/>
    <property type="match status" value="1"/>
</dbReference>
<dbReference type="InterPro" id="IPR036264">
    <property type="entry name" value="Bact_exopeptidase_dim_dom"/>
</dbReference>
<feature type="domain" description="Peptidase M20 dimerisation" evidence="3">
    <location>
        <begin position="190"/>
        <end position="285"/>
    </location>
</feature>
<dbReference type="AlphaFoldDB" id="A0A9D1Q6V1"/>
<evidence type="ECO:0000256" key="2">
    <source>
        <dbReference type="PIRSR" id="PIRSR005962-1"/>
    </source>
</evidence>
<keyword evidence="1" id="KW-0378">Hydrolase</keyword>
<dbReference type="SUPFAM" id="SSF55031">
    <property type="entry name" value="Bacterial exopeptidase dimerisation domain"/>
    <property type="match status" value="1"/>
</dbReference>
<dbReference type="Proteomes" id="UP000823934">
    <property type="component" value="Unassembled WGS sequence"/>
</dbReference>
<dbReference type="GO" id="GO:0019877">
    <property type="term" value="P:diaminopimelate biosynthetic process"/>
    <property type="evidence" value="ECO:0007669"/>
    <property type="project" value="UniProtKB-ARBA"/>
</dbReference>
<feature type="binding site" evidence="2">
    <location>
        <position position="140"/>
    </location>
    <ligand>
        <name>Mn(2+)</name>
        <dbReference type="ChEBI" id="CHEBI:29035"/>
        <label>2</label>
    </ligand>
</feature>
<evidence type="ECO:0000313" key="4">
    <source>
        <dbReference type="EMBL" id="HIW06521.1"/>
    </source>
</evidence>
<dbReference type="InterPro" id="IPR011650">
    <property type="entry name" value="Peptidase_M20_dimer"/>
</dbReference>
<dbReference type="PIRSF" id="PIRSF005962">
    <property type="entry name" value="Pept_M20D_amidohydro"/>
    <property type="match status" value="1"/>
</dbReference>
<dbReference type="Pfam" id="PF07687">
    <property type="entry name" value="M20_dimer"/>
    <property type="match status" value="1"/>
</dbReference>
<dbReference type="GO" id="GO:0046872">
    <property type="term" value="F:metal ion binding"/>
    <property type="evidence" value="ECO:0007669"/>
    <property type="project" value="UniProtKB-KW"/>
</dbReference>